<keyword evidence="2" id="KW-1185">Reference proteome</keyword>
<evidence type="ECO:0000313" key="2">
    <source>
        <dbReference type="Proteomes" id="UP001283361"/>
    </source>
</evidence>
<dbReference type="AlphaFoldDB" id="A0AAE1E750"/>
<gene>
    <name evidence="1" type="ORF">RRG08_019617</name>
</gene>
<comment type="caution">
    <text evidence="1">The sequence shown here is derived from an EMBL/GenBank/DDBJ whole genome shotgun (WGS) entry which is preliminary data.</text>
</comment>
<protein>
    <submittedName>
        <fullName evidence="1">Uncharacterized protein</fullName>
    </submittedName>
</protein>
<organism evidence="1 2">
    <name type="scientific">Elysia crispata</name>
    <name type="common">lettuce slug</name>
    <dbReference type="NCBI Taxonomy" id="231223"/>
    <lineage>
        <taxon>Eukaryota</taxon>
        <taxon>Metazoa</taxon>
        <taxon>Spiralia</taxon>
        <taxon>Lophotrochozoa</taxon>
        <taxon>Mollusca</taxon>
        <taxon>Gastropoda</taxon>
        <taxon>Heterobranchia</taxon>
        <taxon>Euthyneura</taxon>
        <taxon>Panpulmonata</taxon>
        <taxon>Sacoglossa</taxon>
        <taxon>Placobranchoidea</taxon>
        <taxon>Plakobranchidae</taxon>
        <taxon>Elysia</taxon>
    </lineage>
</organism>
<proteinExistence type="predicted"/>
<reference evidence="1" key="1">
    <citation type="journal article" date="2023" name="G3 (Bethesda)">
        <title>A reference genome for the long-term kleptoplast-retaining sea slug Elysia crispata morphotype clarki.</title>
        <authorList>
            <person name="Eastman K.E."/>
            <person name="Pendleton A.L."/>
            <person name="Shaikh M.A."/>
            <person name="Suttiyut T."/>
            <person name="Ogas R."/>
            <person name="Tomko P."/>
            <person name="Gavelis G."/>
            <person name="Widhalm J.R."/>
            <person name="Wisecaver J.H."/>
        </authorList>
    </citation>
    <scope>NUCLEOTIDE SEQUENCE</scope>
    <source>
        <strain evidence="1">ECLA1</strain>
    </source>
</reference>
<accession>A0AAE1E750</accession>
<name>A0AAE1E750_9GAST</name>
<sequence>MPLLKPRSVAVQPQCSASLLRLSSTLTAADPLFCHLRSRSSRHHKVLWHSKGSSQDLTRHHDQLYKDRTSESLTVVYKEWDREF</sequence>
<dbReference type="EMBL" id="JAWDGP010001071">
    <property type="protein sequence ID" value="KAK3795343.1"/>
    <property type="molecule type" value="Genomic_DNA"/>
</dbReference>
<dbReference type="Proteomes" id="UP001283361">
    <property type="component" value="Unassembled WGS sequence"/>
</dbReference>
<evidence type="ECO:0000313" key="1">
    <source>
        <dbReference type="EMBL" id="KAK3795343.1"/>
    </source>
</evidence>